<dbReference type="GO" id="GO:0016301">
    <property type="term" value="F:kinase activity"/>
    <property type="evidence" value="ECO:0007669"/>
    <property type="project" value="UniProtKB-KW"/>
</dbReference>
<evidence type="ECO:0000313" key="2">
    <source>
        <dbReference type="Proteomes" id="UP000439903"/>
    </source>
</evidence>
<evidence type="ECO:0000313" key="1">
    <source>
        <dbReference type="EMBL" id="KAF0412366.1"/>
    </source>
</evidence>
<keyword evidence="1" id="KW-0808">Transferase</keyword>
<protein>
    <submittedName>
        <fullName evidence="1">Kinase-like protein</fullName>
    </submittedName>
</protein>
<dbReference type="AlphaFoldDB" id="A0A8H4A414"/>
<dbReference type="Proteomes" id="UP000439903">
    <property type="component" value="Unassembled WGS sequence"/>
</dbReference>
<organism evidence="1 2">
    <name type="scientific">Gigaspora margarita</name>
    <dbReference type="NCBI Taxonomy" id="4874"/>
    <lineage>
        <taxon>Eukaryota</taxon>
        <taxon>Fungi</taxon>
        <taxon>Fungi incertae sedis</taxon>
        <taxon>Mucoromycota</taxon>
        <taxon>Glomeromycotina</taxon>
        <taxon>Glomeromycetes</taxon>
        <taxon>Diversisporales</taxon>
        <taxon>Gigasporaceae</taxon>
        <taxon>Gigaspora</taxon>
    </lineage>
</organism>
<dbReference type="EMBL" id="WTPW01001815">
    <property type="protein sequence ID" value="KAF0412366.1"/>
    <property type="molecule type" value="Genomic_DNA"/>
</dbReference>
<sequence>MINTLKYQEELLEKAVFDGHINYIEFKKFTIPKKIDIRSYVTVYKYEWKDCELTVALKRIEVDKDLNKNIVDDFVSEHSKNILIHQGHPKIADFGLSKQINEMSLTSKSALHGMPAYIEPKCFTNSIYKQCWDDEPDNRPKMSEILKMLNQFISGEDLSQFITNEPLIENSKSSSLNHITPSVSLDLSEINIEISEPINTGGAYIEISEPINTDGDIAIIKFLQNTSLQWIPFNDLQIIKEIGKVEESGTIHPQAVYTSRFISLKELVTINSQAVCTNEIINDDNKIIESQENNKIIESQEDNIPIERMNKFMLEIEKNGKLVVV</sequence>
<comment type="caution">
    <text evidence="1">The sequence shown here is derived from an EMBL/GenBank/DDBJ whole genome shotgun (WGS) entry which is preliminary data.</text>
</comment>
<dbReference type="SUPFAM" id="SSF56112">
    <property type="entry name" value="Protein kinase-like (PK-like)"/>
    <property type="match status" value="1"/>
</dbReference>
<dbReference type="InterPro" id="IPR011009">
    <property type="entry name" value="Kinase-like_dom_sf"/>
</dbReference>
<keyword evidence="2" id="KW-1185">Reference proteome</keyword>
<reference evidence="1 2" key="1">
    <citation type="journal article" date="2019" name="Environ. Microbiol.">
        <title>At the nexus of three kingdoms: the genome of the mycorrhizal fungus Gigaspora margarita provides insights into plant, endobacterial and fungal interactions.</title>
        <authorList>
            <person name="Venice F."/>
            <person name="Ghignone S."/>
            <person name="Salvioli di Fossalunga A."/>
            <person name="Amselem J."/>
            <person name="Novero M."/>
            <person name="Xianan X."/>
            <person name="Sedzielewska Toro K."/>
            <person name="Morin E."/>
            <person name="Lipzen A."/>
            <person name="Grigoriev I.V."/>
            <person name="Henrissat B."/>
            <person name="Martin F.M."/>
            <person name="Bonfante P."/>
        </authorList>
    </citation>
    <scope>NUCLEOTIDE SEQUENCE [LARGE SCALE GENOMIC DNA]</scope>
    <source>
        <strain evidence="1 2">BEG34</strain>
    </source>
</reference>
<gene>
    <name evidence="1" type="ORF">F8M41_007937</name>
</gene>
<dbReference type="Gene3D" id="1.10.510.10">
    <property type="entry name" value="Transferase(Phosphotransferase) domain 1"/>
    <property type="match status" value="1"/>
</dbReference>
<keyword evidence="1" id="KW-0418">Kinase</keyword>
<name>A0A8H4A414_GIGMA</name>
<proteinExistence type="predicted"/>
<accession>A0A8H4A414</accession>